<protein>
    <submittedName>
        <fullName evidence="1">Uncharacterized protein</fullName>
    </submittedName>
</protein>
<reference evidence="1 2" key="1">
    <citation type="journal article" date="2016" name="Nat. Commun.">
        <title>Thousands of microbial genomes shed light on interconnected biogeochemical processes in an aquifer system.</title>
        <authorList>
            <person name="Anantharaman K."/>
            <person name="Brown C.T."/>
            <person name="Hug L.A."/>
            <person name="Sharon I."/>
            <person name="Castelle C.J."/>
            <person name="Probst A.J."/>
            <person name="Thomas B.C."/>
            <person name="Singh A."/>
            <person name="Wilkins M.J."/>
            <person name="Karaoz U."/>
            <person name="Brodie E.L."/>
            <person name="Williams K.H."/>
            <person name="Hubbard S.S."/>
            <person name="Banfield J.F."/>
        </authorList>
    </citation>
    <scope>NUCLEOTIDE SEQUENCE [LARGE SCALE GENOMIC DNA]</scope>
</reference>
<sequence>MISSFNSPLNLHLIKKCPICSADYQQSNVQVLDENELGILTYASCLSCRANLLTKFTSLPQGVIGNAILTDLSPQEVLDFASQSPIEADDVLDIQTMLSKKELIKNFKKLI</sequence>
<dbReference type="AlphaFoldDB" id="A0A1G2BWG4"/>
<dbReference type="Proteomes" id="UP000177626">
    <property type="component" value="Unassembled WGS sequence"/>
</dbReference>
<evidence type="ECO:0000313" key="2">
    <source>
        <dbReference type="Proteomes" id="UP000177626"/>
    </source>
</evidence>
<dbReference type="EMBL" id="MHKQ01000020">
    <property type="protein sequence ID" value="OGY93525.1"/>
    <property type="molecule type" value="Genomic_DNA"/>
</dbReference>
<accession>A0A1G2BWG4</accession>
<proteinExistence type="predicted"/>
<name>A0A1G2BWG4_9BACT</name>
<organism evidence="1 2">
    <name type="scientific">Candidatus Komeilibacteria bacterium RIFOXYC1_FULL_37_11</name>
    <dbReference type="NCBI Taxonomy" id="1798555"/>
    <lineage>
        <taxon>Bacteria</taxon>
        <taxon>Candidatus Komeiliibacteriota</taxon>
    </lineage>
</organism>
<evidence type="ECO:0000313" key="1">
    <source>
        <dbReference type="EMBL" id="OGY93525.1"/>
    </source>
</evidence>
<comment type="caution">
    <text evidence="1">The sequence shown here is derived from an EMBL/GenBank/DDBJ whole genome shotgun (WGS) entry which is preliminary data.</text>
</comment>
<gene>
    <name evidence="1" type="ORF">A2406_02745</name>
</gene>